<protein>
    <submittedName>
        <fullName evidence="1">Uncharacterized protein</fullName>
    </submittedName>
</protein>
<name>A0A8J8P9J1_HALGN</name>
<organism evidence="1 2">
    <name type="scientific">Halteria grandinella</name>
    <dbReference type="NCBI Taxonomy" id="5974"/>
    <lineage>
        <taxon>Eukaryota</taxon>
        <taxon>Sar</taxon>
        <taxon>Alveolata</taxon>
        <taxon>Ciliophora</taxon>
        <taxon>Intramacronucleata</taxon>
        <taxon>Spirotrichea</taxon>
        <taxon>Stichotrichia</taxon>
        <taxon>Sporadotrichida</taxon>
        <taxon>Halteriidae</taxon>
        <taxon>Halteria</taxon>
    </lineage>
</organism>
<accession>A0A8J8P9J1</accession>
<reference evidence="1" key="1">
    <citation type="submission" date="2019-06" db="EMBL/GenBank/DDBJ databases">
        <authorList>
            <person name="Zheng W."/>
        </authorList>
    </citation>
    <scope>NUCLEOTIDE SEQUENCE</scope>
    <source>
        <strain evidence="1">QDHG01</strain>
    </source>
</reference>
<evidence type="ECO:0000313" key="2">
    <source>
        <dbReference type="Proteomes" id="UP000785679"/>
    </source>
</evidence>
<sequence length="125" mass="14573">MALVSPDLSTSWVPANQVELPRYLLRRHLTSDVHRCLSRASVGLDTCCGFFSIVGRIFILADCMLWEMLLWIHKARVMRHLIYENIQLIKNNDQNSQNGQQLKQKDFEQQPIFNTLPLFNIPNTF</sequence>
<keyword evidence="2" id="KW-1185">Reference proteome</keyword>
<comment type="caution">
    <text evidence="1">The sequence shown here is derived from an EMBL/GenBank/DDBJ whole genome shotgun (WGS) entry which is preliminary data.</text>
</comment>
<gene>
    <name evidence="1" type="ORF">FGO68_gene15626</name>
</gene>
<dbReference type="EMBL" id="RRYP01000135">
    <property type="protein sequence ID" value="TNV87941.1"/>
    <property type="molecule type" value="Genomic_DNA"/>
</dbReference>
<dbReference type="AlphaFoldDB" id="A0A8J8P9J1"/>
<proteinExistence type="predicted"/>
<evidence type="ECO:0000313" key="1">
    <source>
        <dbReference type="EMBL" id="TNV87941.1"/>
    </source>
</evidence>
<dbReference type="Proteomes" id="UP000785679">
    <property type="component" value="Unassembled WGS sequence"/>
</dbReference>